<evidence type="ECO:0000256" key="1">
    <source>
        <dbReference type="ARBA" id="ARBA00001946"/>
    </source>
</evidence>
<organism evidence="9 10">
    <name type="scientific">Iodobacter violaceini</name>
    <dbReference type="NCBI Taxonomy" id="3044271"/>
    <lineage>
        <taxon>Bacteria</taxon>
        <taxon>Pseudomonadati</taxon>
        <taxon>Pseudomonadota</taxon>
        <taxon>Betaproteobacteria</taxon>
        <taxon>Neisseriales</taxon>
        <taxon>Chitinibacteraceae</taxon>
        <taxon>Iodobacter</taxon>
    </lineage>
</organism>
<dbReference type="InterPro" id="IPR003846">
    <property type="entry name" value="SelO"/>
</dbReference>
<evidence type="ECO:0000256" key="2">
    <source>
        <dbReference type="ARBA" id="ARBA00009747"/>
    </source>
</evidence>
<evidence type="ECO:0000256" key="8">
    <source>
        <dbReference type="ARBA" id="ARBA00022842"/>
    </source>
</evidence>
<dbReference type="EMBL" id="JAAOLX010000003">
    <property type="protein sequence ID" value="NHQ85786.1"/>
    <property type="molecule type" value="Genomic_DNA"/>
</dbReference>
<evidence type="ECO:0000256" key="6">
    <source>
        <dbReference type="ARBA" id="ARBA00022741"/>
    </source>
</evidence>
<keyword evidence="5" id="KW-0479">Metal-binding</keyword>
<comment type="similarity">
    <text evidence="2">Belongs to the SELO family.</text>
</comment>
<evidence type="ECO:0000313" key="10">
    <source>
        <dbReference type="Proteomes" id="UP000712570"/>
    </source>
</evidence>
<keyword evidence="7" id="KW-0067">ATP-binding</keyword>
<keyword evidence="10" id="KW-1185">Reference proteome</keyword>
<keyword evidence="6" id="KW-0547">Nucleotide-binding</keyword>
<accession>A0ABX0KXH8</accession>
<gene>
    <name evidence="9" type="ORF">HA050_06590</name>
</gene>
<evidence type="ECO:0000256" key="3">
    <source>
        <dbReference type="ARBA" id="ARBA00022679"/>
    </source>
</evidence>
<evidence type="ECO:0000256" key="4">
    <source>
        <dbReference type="ARBA" id="ARBA00022695"/>
    </source>
</evidence>
<proteinExistence type="inferred from homology"/>
<evidence type="ECO:0000256" key="7">
    <source>
        <dbReference type="ARBA" id="ARBA00022840"/>
    </source>
</evidence>
<protein>
    <submittedName>
        <fullName evidence="9">Uncharacterized protein</fullName>
    </submittedName>
</protein>
<dbReference type="RefSeq" id="WP_166823698.1">
    <property type="nucleotide sequence ID" value="NZ_JAAOLX010000003.1"/>
</dbReference>
<dbReference type="Pfam" id="PF02696">
    <property type="entry name" value="SelO"/>
    <property type="match status" value="1"/>
</dbReference>
<keyword evidence="3" id="KW-0808">Transferase</keyword>
<comment type="cofactor">
    <cofactor evidence="1">
        <name>Mg(2+)</name>
        <dbReference type="ChEBI" id="CHEBI:18420"/>
    </cofactor>
</comment>
<reference evidence="9 10" key="1">
    <citation type="submission" date="2020-03" db="EMBL/GenBank/DDBJ databases">
        <title>Draft genome sequence of environmentally isolated violet-colored cultures.</title>
        <authorList>
            <person name="Wilson H.S."/>
        </authorList>
    </citation>
    <scope>NUCLEOTIDE SEQUENCE [LARGE SCALE GENOMIC DNA]</scope>
    <source>
        <strain evidence="9 10">HSC-16F04</strain>
    </source>
</reference>
<evidence type="ECO:0000313" key="9">
    <source>
        <dbReference type="EMBL" id="NHQ85786.1"/>
    </source>
</evidence>
<keyword evidence="4" id="KW-0548">Nucleotidyltransferase</keyword>
<dbReference type="Proteomes" id="UP000712570">
    <property type="component" value="Unassembled WGS sequence"/>
</dbReference>
<comment type="caution">
    <text evidence="9">The sequence shown here is derived from an EMBL/GenBank/DDBJ whole genome shotgun (WGS) entry which is preliminary data.</text>
</comment>
<keyword evidence="8" id="KW-0460">Magnesium</keyword>
<evidence type="ECO:0000256" key="5">
    <source>
        <dbReference type="ARBA" id="ARBA00022723"/>
    </source>
</evidence>
<name>A0ABX0KXH8_9NEIS</name>
<sequence length="663" mass="74728">MLSAIQRSTLDDLVKTYKEVTTENTVYYGKELPVSSFVPFKAKRLRNARLLWVNHALLRDYGVDTSSIELSELEPIMLEAFAYAIPAEGDDPALYCDEEKEFVGERYGAQTETANGGGVRCGLNGRFQIKGIGKNPLAATNVDHWHTYGGATLDEGVLEALWGEITHQELPFGGVRILALIATGKVVESNYGRADGIAEPAASALMIREPNIRPAHYERSIYYKPHEATKALLVPDFMRVEDAIQRIELSLPQSLEEPVGAGVKTLAERLARQLAAARAMRIVHGALTSSNVSIDGRYIDFGTITTLPDYGNRIIARGFPPFWNDHIQILVMLRELYFYLSKYRPDVGTNEREQVQQFFKDTLVNEQARTFLQVAGIPRLVLANLDTQVCVSFFQALQPVLSAPENEIPPVTDITQPGLLRQLLQIALYAGKNLNYKDIQILVPKFTLGTCYINSFLLFLPKLEDAVNMAGLTWNSFINVFELQSAKFDVDLTPLYNWTVVLKTQLMRKNYLQQPGMVIDEIGVYLRDLIDLHARADHLLPLDEMVLSQHSLNKSTVRIQLVYRITDSDLFIRLVPSEQSNSDKWRLFISDSESHMQSLNGVSYFPVCISDCEKEIKVICDSVSRKWSVKLNINNKIKDVLIQFFSVGLHKKTETRLAAESIF</sequence>